<proteinExistence type="predicted"/>
<keyword evidence="3" id="KW-1185">Reference proteome</keyword>
<name>A0A1H8XCI5_9FIRM</name>
<evidence type="ECO:0000313" key="2">
    <source>
        <dbReference type="EMBL" id="SEP37630.1"/>
    </source>
</evidence>
<dbReference type="Pfam" id="PF12706">
    <property type="entry name" value="Lactamase_B_2"/>
    <property type="match status" value="1"/>
</dbReference>
<dbReference type="SUPFAM" id="SSF56281">
    <property type="entry name" value="Metallo-hydrolase/oxidoreductase"/>
    <property type="match status" value="1"/>
</dbReference>
<dbReference type="STRING" id="112903.SAMN04490178_12242"/>
<reference evidence="2 3" key="1">
    <citation type="submission" date="2016-10" db="EMBL/GenBank/DDBJ databases">
        <authorList>
            <person name="de Groot N.N."/>
        </authorList>
    </citation>
    <scope>NUCLEOTIDE SEQUENCE [LARGE SCALE GENOMIC DNA]</scope>
    <source>
        <strain evidence="2 3">DSM 13305</strain>
    </source>
</reference>
<evidence type="ECO:0000313" key="3">
    <source>
        <dbReference type="Proteomes" id="UP000198847"/>
    </source>
</evidence>
<dbReference type="InterPro" id="IPR001279">
    <property type="entry name" value="Metallo-B-lactamas"/>
</dbReference>
<accession>A0A1H8XCI5</accession>
<dbReference type="EMBL" id="FODY01000022">
    <property type="protein sequence ID" value="SEP37630.1"/>
    <property type="molecule type" value="Genomic_DNA"/>
</dbReference>
<gene>
    <name evidence="2" type="ORF">SAMN04490178_12242</name>
</gene>
<protein>
    <submittedName>
        <fullName evidence="2">Phosphoribosyl 1,2-cyclic phosphodiesterase</fullName>
    </submittedName>
</protein>
<dbReference type="PANTHER" id="PTHR47619">
    <property type="entry name" value="METALLO-HYDROLASE YYCJ-RELATED"/>
    <property type="match status" value="1"/>
</dbReference>
<feature type="domain" description="Metallo-beta-lactamase" evidence="1">
    <location>
        <begin position="11"/>
        <end position="188"/>
    </location>
</feature>
<organism evidence="2 3">
    <name type="scientific">Propionispora vibrioides</name>
    <dbReference type="NCBI Taxonomy" id="112903"/>
    <lineage>
        <taxon>Bacteria</taxon>
        <taxon>Bacillati</taxon>
        <taxon>Bacillota</taxon>
        <taxon>Negativicutes</taxon>
        <taxon>Selenomonadales</taxon>
        <taxon>Sporomusaceae</taxon>
        <taxon>Propionispora</taxon>
    </lineage>
</organism>
<dbReference type="InterPro" id="IPR036866">
    <property type="entry name" value="RibonucZ/Hydroxyglut_hydro"/>
</dbReference>
<dbReference type="AlphaFoldDB" id="A0A1H8XCI5"/>
<dbReference type="OrthoDB" id="9781189at2"/>
<evidence type="ECO:0000259" key="1">
    <source>
        <dbReference type="SMART" id="SM00849"/>
    </source>
</evidence>
<dbReference type="Gene3D" id="3.60.15.10">
    <property type="entry name" value="Ribonuclease Z/Hydroxyacylglutathione hydrolase-like"/>
    <property type="match status" value="1"/>
</dbReference>
<dbReference type="PANTHER" id="PTHR47619:SF1">
    <property type="entry name" value="EXODEOXYRIBONUCLEASE WALJ"/>
    <property type="match status" value="1"/>
</dbReference>
<dbReference type="Proteomes" id="UP000198847">
    <property type="component" value="Unassembled WGS sequence"/>
</dbReference>
<sequence>MQVHVLASGSKGNATLLQGKDANILIDAGISTRRIKQELAKLGTGLEALDGILLTHEHRDHIAGLTTLTKRYRLPVYTRPDTWLSMTLKDTIPPECCRDLNNSLDLGSLKIEPFAISHDAADPVGFNFFEDACKCSVVTDLGFVTDSVKRALSLSDIMVLEANHDLDMLKNGSYPWSLKQRIMSNRGHLSNMDAGWTLARLDRKNRTDVFLAHLSQENNRPDIAKNTVSSILAEQGCEVGEDVRLYLTYPDRCASMDE</sequence>
<dbReference type="InterPro" id="IPR052533">
    <property type="entry name" value="WalJ/YycJ-like"/>
</dbReference>
<dbReference type="SMART" id="SM00849">
    <property type="entry name" value="Lactamase_B"/>
    <property type="match status" value="1"/>
</dbReference>
<dbReference type="RefSeq" id="WP_091749669.1">
    <property type="nucleotide sequence ID" value="NZ_FODY01000022.1"/>
</dbReference>